<dbReference type="InterPro" id="IPR013320">
    <property type="entry name" value="ConA-like_dom_sf"/>
</dbReference>
<reference evidence="2" key="1">
    <citation type="submission" date="2023-05" db="EMBL/GenBank/DDBJ databases">
        <authorList>
            <person name="Zhang X."/>
        </authorList>
    </citation>
    <scope>NUCLEOTIDE SEQUENCE</scope>
    <source>
        <strain evidence="2">BD1B2-1</strain>
    </source>
</reference>
<sequence length="821" mass="87086">MQHTVYIRFFLKQIIKQRIQGVLIQPVPGVVLVLLLLFSQRVQAQTAPPTDGLVMHWALEDGASTTLADGSGNNNTGTLSGTVSSTTAGRVGSCLEAASRTGWTAVTSATGGLNWKPTNFTVSFWIAPYSFGTTVSQLGSRVGWGGFIFYMDNYGGMYVGTDQNTCISPYNTSGVSNVQFGTYQWYHMVFTFTAGSSGSTTGTGRVYKNGVLLGSKAMTNPVTWGGFYMSSATAANATHGKIDEVRIYNRALTDTEVFNLAAYPHGPATAVWKSTPVSTDWSTASNWQGELAPTSVSNIVINSCTTCPVLPAATTVSNFAINTGGKLDLNGQTLTAATTTWTSATIQSNGGTIITPYPSWTNCTFFGALSHIMRQKNDAASSPTGNTFKGPVVVTFESGGGAYRPGWNTYEDTYKFVSKSGSYHWPQGEFKEYAEIRNEGGSTNVSASNFRKEALMYNSSASQLNLGTSASSVINFYGPVTFTNQWDPTNWQAWITVGTAGNVIFYDKVTYNCSGGRLEFGTTSGVGKVLFKSTASMEKGTSGYVSGLLNFYNVTVEQGTGPMTIAQNQPAVASASISIASSTFNREVSFKSMDVNISGSVFAEKATFEKTAGNLVNGGISEGRNRFEGDTYFINSSASGQMILGRSNPDIFNGKLFITHGGSSVFGIGYQAAGTQLNNDVTLTTSAGTTGYIEFGGNGGTTLLKDGFKLKTVTFPAGELRLKGFTQLGSDNEQTLSLTGSAGLVFGAGTIFTSVLTATAPRLYLNGSTFKKASTFTKTGTGDNVSLGGNVFNDKVLIRNRASSGTIQMATQVQDQTVKSQ</sequence>
<dbReference type="RefSeq" id="WP_314517045.1">
    <property type="nucleotide sequence ID" value="NZ_JASJOU010000015.1"/>
</dbReference>
<dbReference type="GO" id="GO:0005975">
    <property type="term" value="P:carbohydrate metabolic process"/>
    <property type="evidence" value="ECO:0007669"/>
    <property type="project" value="UniProtKB-ARBA"/>
</dbReference>
<dbReference type="AlphaFoldDB" id="A0AAE3RBI1"/>
<accession>A0AAE3RBI1</accession>
<keyword evidence="1" id="KW-0472">Membrane</keyword>
<keyword evidence="3" id="KW-1185">Reference proteome</keyword>
<evidence type="ECO:0000256" key="1">
    <source>
        <dbReference type="SAM" id="Phobius"/>
    </source>
</evidence>
<evidence type="ECO:0000313" key="3">
    <source>
        <dbReference type="Proteomes" id="UP001232063"/>
    </source>
</evidence>
<feature type="transmembrane region" description="Helical" evidence="1">
    <location>
        <begin position="21"/>
        <end position="39"/>
    </location>
</feature>
<dbReference type="Pfam" id="PF13385">
    <property type="entry name" value="Laminin_G_3"/>
    <property type="match status" value="1"/>
</dbReference>
<organism evidence="2 3">
    <name type="scientific">Xanthocytophaga agilis</name>
    <dbReference type="NCBI Taxonomy" id="3048010"/>
    <lineage>
        <taxon>Bacteria</taxon>
        <taxon>Pseudomonadati</taxon>
        <taxon>Bacteroidota</taxon>
        <taxon>Cytophagia</taxon>
        <taxon>Cytophagales</taxon>
        <taxon>Rhodocytophagaceae</taxon>
        <taxon>Xanthocytophaga</taxon>
    </lineage>
</organism>
<name>A0AAE3RBI1_9BACT</name>
<gene>
    <name evidence="2" type="ORF">QNI22_31365</name>
</gene>
<evidence type="ECO:0000313" key="2">
    <source>
        <dbReference type="EMBL" id="MDJ1505197.1"/>
    </source>
</evidence>
<dbReference type="GO" id="GO:0004553">
    <property type="term" value="F:hydrolase activity, hydrolyzing O-glycosyl compounds"/>
    <property type="evidence" value="ECO:0007669"/>
    <property type="project" value="UniProtKB-ARBA"/>
</dbReference>
<comment type="caution">
    <text evidence="2">The sequence shown here is derived from an EMBL/GenBank/DDBJ whole genome shotgun (WGS) entry which is preliminary data.</text>
</comment>
<protein>
    <submittedName>
        <fullName evidence="2">LamG domain-containing protein</fullName>
    </submittedName>
</protein>
<dbReference type="Gene3D" id="2.60.120.200">
    <property type="match status" value="1"/>
</dbReference>
<dbReference type="EMBL" id="JASJOU010000015">
    <property type="protein sequence ID" value="MDJ1505197.1"/>
    <property type="molecule type" value="Genomic_DNA"/>
</dbReference>
<dbReference type="SUPFAM" id="SSF49899">
    <property type="entry name" value="Concanavalin A-like lectins/glucanases"/>
    <property type="match status" value="1"/>
</dbReference>
<dbReference type="Proteomes" id="UP001232063">
    <property type="component" value="Unassembled WGS sequence"/>
</dbReference>
<keyword evidence="1" id="KW-0812">Transmembrane</keyword>
<proteinExistence type="predicted"/>
<keyword evidence="1" id="KW-1133">Transmembrane helix</keyword>